<dbReference type="Gene3D" id="2.40.50.100">
    <property type="match status" value="1"/>
</dbReference>
<gene>
    <name evidence="5" type="ORF">LZ24_02229</name>
</gene>
<keyword evidence="4" id="KW-0812">Transmembrane</keyword>
<sequence>MTPSLHQPPASRRSLWIIVFLSLVIIAMGAGLGRYFMETRPAAQRRPAVQATPLVTVLPLQKEAAVEQLSVMGTVVAEREVDIRSPLAGTLVYMSGDFFPGGYLDEGSLMLKVDPADYRIALDRAAAAVNRAAADLDLERGRAAMAEAEVKTLEGLTGQSLSATELTLRKPQMRQMEAALASARADLEMAEIQLERTRIQAPFDGVLTRRHVVAGSRVSVGEVLASLAGRDAFWIEARIPRDRTSVLRTENHEKGPSHVDIRSAGGKRQGLVFQILPDITENTRMARMLVRVEDPLGLKSPLPPLFLGDFLSMEVAGRRFEEGFYLPHGSLREGSRIWLVDGENRLRFIDVKPLFSDGRGIYIAPDLEEGSLLVISDLGLAVEGMSVEPEVQKNSVSQEKNMGKEWEKAPRKPERSKKE</sequence>
<dbReference type="EMBL" id="VLLC01000017">
    <property type="protein sequence ID" value="TWI70659.1"/>
    <property type="molecule type" value="Genomic_DNA"/>
</dbReference>
<proteinExistence type="inferred from homology"/>
<evidence type="ECO:0000313" key="5">
    <source>
        <dbReference type="EMBL" id="TWI70659.1"/>
    </source>
</evidence>
<reference evidence="5 6" key="1">
    <citation type="submission" date="2019-07" db="EMBL/GenBank/DDBJ databases">
        <title>Genome sequencing of 100 strains of the haloalkaliphilic chemolithoautotrophic sulfur-oxidizing bacterium Thioalkalivibrio.</title>
        <authorList>
            <person name="Muyzer G."/>
        </authorList>
    </citation>
    <scope>NUCLEOTIDE SEQUENCE [LARGE SCALE GENOMIC DNA]</scope>
    <source>
        <strain evidence="5 6">ASO4-4</strain>
    </source>
</reference>
<feature type="transmembrane region" description="Helical" evidence="4">
    <location>
        <begin position="15"/>
        <end position="36"/>
    </location>
</feature>
<evidence type="ECO:0000256" key="1">
    <source>
        <dbReference type="ARBA" id="ARBA00009477"/>
    </source>
</evidence>
<feature type="region of interest" description="Disordered" evidence="3">
    <location>
        <begin position="389"/>
        <end position="419"/>
    </location>
</feature>
<keyword evidence="2" id="KW-0175">Coiled coil</keyword>
<dbReference type="InterPro" id="IPR006143">
    <property type="entry name" value="RND_pump_MFP"/>
</dbReference>
<dbReference type="RefSeq" id="WP_144685351.1">
    <property type="nucleotide sequence ID" value="NZ_VLLC01000017.1"/>
</dbReference>
<feature type="compositionally biased region" description="Basic and acidic residues" evidence="3">
    <location>
        <begin position="401"/>
        <end position="419"/>
    </location>
</feature>
<organism evidence="5 6">
    <name type="scientific">Desulfobotulus alkaliphilus</name>
    <dbReference type="NCBI Taxonomy" id="622671"/>
    <lineage>
        <taxon>Bacteria</taxon>
        <taxon>Pseudomonadati</taxon>
        <taxon>Thermodesulfobacteriota</taxon>
        <taxon>Desulfobacteria</taxon>
        <taxon>Desulfobacterales</taxon>
        <taxon>Desulfobacteraceae</taxon>
        <taxon>Desulfobotulus</taxon>
    </lineage>
</organism>
<keyword evidence="4" id="KW-1133">Transmembrane helix</keyword>
<dbReference type="SUPFAM" id="SSF111369">
    <property type="entry name" value="HlyD-like secretion proteins"/>
    <property type="match status" value="1"/>
</dbReference>
<protein>
    <submittedName>
        <fullName evidence="5">RND family efflux transporter MFP subunit</fullName>
    </submittedName>
</protein>
<evidence type="ECO:0000256" key="4">
    <source>
        <dbReference type="SAM" id="Phobius"/>
    </source>
</evidence>
<dbReference type="GO" id="GO:0015562">
    <property type="term" value="F:efflux transmembrane transporter activity"/>
    <property type="evidence" value="ECO:0007669"/>
    <property type="project" value="TreeGrafter"/>
</dbReference>
<feature type="coiled-coil region" evidence="2">
    <location>
        <begin position="173"/>
        <end position="200"/>
    </location>
</feature>
<accession>A0A562RNQ7</accession>
<dbReference type="OrthoDB" id="9806939at2"/>
<dbReference type="AlphaFoldDB" id="A0A562RNQ7"/>
<evidence type="ECO:0000313" key="6">
    <source>
        <dbReference type="Proteomes" id="UP000318307"/>
    </source>
</evidence>
<evidence type="ECO:0000256" key="3">
    <source>
        <dbReference type="SAM" id="MobiDB-lite"/>
    </source>
</evidence>
<comment type="caution">
    <text evidence="5">The sequence shown here is derived from an EMBL/GenBank/DDBJ whole genome shotgun (WGS) entry which is preliminary data.</text>
</comment>
<dbReference type="GO" id="GO:1990281">
    <property type="term" value="C:efflux pump complex"/>
    <property type="evidence" value="ECO:0007669"/>
    <property type="project" value="TreeGrafter"/>
</dbReference>
<keyword evidence="6" id="KW-1185">Reference proteome</keyword>
<dbReference type="PANTHER" id="PTHR30469:SF15">
    <property type="entry name" value="HLYD FAMILY OF SECRETION PROTEINS"/>
    <property type="match status" value="1"/>
</dbReference>
<dbReference type="Gene3D" id="2.40.30.170">
    <property type="match status" value="1"/>
</dbReference>
<dbReference type="PANTHER" id="PTHR30469">
    <property type="entry name" value="MULTIDRUG RESISTANCE PROTEIN MDTA"/>
    <property type="match status" value="1"/>
</dbReference>
<evidence type="ECO:0000256" key="2">
    <source>
        <dbReference type="SAM" id="Coils"/>
    </source>
</evidence>
<name>A0A562RNQ7_9BACT</name>
<dbReference type="Proteomes" id="UP000318307">
    <property type="component" value="Unassembled WGS sequence"/>
</dbReference>
<dbReference type="NCBIfam" id="TIGR01730">
    <property type="entry name" value="RND_mfp"/>
    <property type="match status" value="1"/>
</dbReference>
<keyword evidence="4" id="KW-0472">Membrane</keyword>
<comment type="similarity">
    <text evidence="1">Belongs to the membrane fusion protein (MFP) (TC 8.A.1) family.</text>
</comment>
<dbReference type="Gene3D" id="1.10.287.470">
    <property type="entry name" value="Helix hairpin bin"/>
    <property type="match status" value="1"/>
</dbReference>